<reference evidence="1" key="1">
    <citation type="journal article" date="2015" name="Nature">
        <title>Complex archaea that bridge the gap between prokaryotes and eukaryotes.</title>
        <authorList>
            <person name="Spang A."/>
            <person name="Saw J.H."/>
            <person name="Jorgensen S.L."/>
            <person name="Zaremba-Niedzwiedzka K."/>
            <person name="Martijn J."/>
            <person name="Lind A.E."/>
            <person name="van Eijk R."/>
            <person name="Schleper C."/>
            <person name="Guy L."/>
            <person name="Ettema T.J."/>
        </authorList>
    </citation>
    <scope>NUCLEOTIDE SEQUENCE</scope>
</reference>
<gene>
    <name evidence="1" type="ORF">LCGC14_2060840</name>
</gene>
<sequence length="560" mass="62129">AQLIDPNNLERPLHIASIAGIADIGLTGPSRIPGLNRFNEVFSASGDVARLHGVRMEWLKHGKNSDLQGIVDALNRGTGIGKHDFLGNAGRLALFAPRFLQSQIEVVIKSFELGTIEGDIARKQLVSFIGMGVLLTYGANEARGKETVFDPTDSNFMRIRDVKGTDISVFGPWDSLVRGIARFSDDPQEAAKFLVRSKASPLVSIAWDLLSQTTFFGDDLTKERFAQGLFLPFAWQDISNEPPAGIAAGFFGLKASPLTALELLDIKLRNAGLDPEDPLTRRKWLVEHPEDLPKARAGERLLADETRQDIAARAELNELRTQGGTQTLEVFRENRRILQRELHSRLDSILGELTQREPENQQDEWIQTWFKLFDSARDQVTGDINGVVLDQLQGNWLDKFGDSALAYVNDFNLVGRQPLETEYLQDIKQLNDLGFFEMPRFRGMKSGLSDNSILDLRQQVVTARLADTRLQGAEFSTAAKVYLQGLGYSNAVIRDVINSGRDTFISPQLRAFRDQHPELLIWFNPNATIQTLRALQGQSAGRGGLLGGGSLLRSGGSLLR</sequence>
<protein>
    <recommendedName>
        <fullName evidence="2">Large polyvalent protein associated domain-containing protein</fullName>
    </recommendedName>
</protein>
<evidence type="ECO:0000313" key="1">
    <source>
        <dbReference type="EMBL" id="KKL74842.1"/>
    </source>
</evidence>
<evidence type="ECO:0008006" key="2">
    <source>
        <dbReference type="Google" id="ProtNLM"/>
    </source>
</evidence>
<dbReference type="AlphaFoldDB" id="A0A0F9HI56"/>
<name>A0A0F9HI56_9ZZZZ</name>
<comment type="caution">
    <text evidence="1">The sequence shown here is derived from an EMBL/GenBank/DDBJ whole genome shotgun (WGS) entry which is preliminary data.</text>
</comment>
<accession>A0A0F9HI56</accession>
<feature type="non-terminal residue" evidence="1">
    <location>
        <position position="1"/>
    </location>
</feature>
<proteinExistence type="predicted"/>
<organism evidence="1">
    <name type="scientific">marine sediment metagenome</name>
    <dbReference type="NCBI Taxonomy" id="412755"/>
    <lineage>
        <taxon>unclassified sequences</taxon>
        <taxon>metagenomes</taxon>
        <taxon>ecological metagenomes</taxon>
    </lineage>
</organism>
<dbReference type="EMBL" id="LAZR01024528">
    <property type="protein sequence ID" value="KKL74842.1"/>
    <property type="molecule type" value="Genomic_DNA"/>
</dbReference>